<evidence type="ECO:0000313" key="2">
    <source>
        <dbReference type="EMBL" id="KKT43850.1"/>
    </source>
</evidence>
<proteinExistence type="predicted"/>
<comment type="caution">
    <text evidence="2">The sequence shown here is derived from an EMBL/GenBank/DDBJ whole genome shotgun (WGS) entry which is preliminary data.</text>
</comment>
<dbReference type="Proteomes" id="UP000034051">
    <property type="component" value="Unassembled WGS sequence"/>
</dbReference>
<name>A0A0G1HAN7_9BACT</name>
<feature type="transmembrane region" description="Helical" evidence="1">
    <location>
        <begin position="62"/>
        <end position="85"/>
    </location>
</feature>
<keyword evidence="1" id="KW-0812">Transmembrane</keyword>
<accession>A0A0G1HAN7</accession>
<dbReference type="NCBIfam" id="TIGR02532">
    <property type="entry name" value="IV_pilin_GFxxxE"/>
    <property type="match status" value="1"/>
</dbReference>
<gene>
    <name evidence="2" type="ORF">UW32_C0001G0442</name>
</gene>
<keyword evidence="1" id="KW-0472">Membrane</keyword>
<evidence type="ECO:0000256" key="1">
    <source>
        <dbReference type="SAM" id="Phobius"/>
    </source>
</evidence>
<keyword evidence="1" id="KW-1133">Transmembrane helix</keyword>
<protein>
    <recommendedName>
        <fullName evidence="4">Prepilin-type N-terminal cleavage/methylation domain-containing protein</fullName>
    </recommendedName>
</protein>
<dbReference type="Pfam" id="PF07963">
    <property type="entry name" value="N_methyl"/>
    <property type="match status" value="1"/>
</dbReference>
<dbReference type="AlphaFoldDB" id="A0A0G1HAN7"/>
<evidence type="ECO:0008006" key="4">
    <source>
        <dbReference type="Google" id="ProtNLM"/>
    </source>
</evidence>
<dbReference type="EMBL" id="LCHW01000001">
    <property type="protein sequence ID" value="KKT43850.1"/>
    <property type="molecule type" value="Genomic_DNA"/>
</dbReference>
<evidence type="ECO:0000313" key="3">
    <source>
        <dbReference type="Proteomes" id="UP000034051"/>
    </source>
</evidence>
<reference evidence="2 3" key="1">
    <citation type="journal article" date="2015" name="Nature">
        <title>rRNA introns, odd ribosomes, and small enigmatic genomes across a large radiation of phyla.</title>
        <authorList>
            <person name="Brown C.T."/>
            <person name="Hug L.A."/>
            <person name="Thomas B.C."/>
            <person name="Sharon I."/>
            <person name="Castelle C.J."/>
            <person name="Singh A."/>
            <person name="Wilkins M.J."/>
            <person name="Williams K.H."/>
            <person name="Banfield J.F."/>
        </authorList>
    </citation>
    <scope>NUCLEOTIDE SEQUENCE [LARGE SCALE GENOMIC DNA]</scope>
</reference>
<organism evidence="2 3">
    <name type="scientific">Candidatus Wolfebacteria bacterium GW2011_GWE2_44_13</name>
    <dbReference type="NCBI Taxonomy" id="1619017"/>
    <lineage>
        <taxon>Bacteria</taxon>
        <taxon>Candidatus Wolfeibacteriota</taxon>
    </lineage>
</organism>
<sequence length="149" mass="16919">MRRPGYQSIPGSAASREFVAWTARNTQDAVDLHQVLGRGINASFKAFNKRSRAMTNLRNCKGYTLIELIIVIVIALIVVVNVVVIPTNNAWWTSDGVLKELRVDHPTITEVIKTKRNLFSYSEITVREGSQTITYFLDSNVLFNYTFHK</sequence>
<dbReference type="InterPro" id="IPR012902">
    <property type="entry name" value="N_methyl_site"/>
</dbReference>